<dbReference type="GO" id="GO:0008360">
    <property type="term" value="P:regulation of cell shape"/>
    <property type="evidence" value="ECO:0007669"/>
    <property type="project" value="UniProtKB-UniRule"/>
</dbReference>
<keyword evidence="5 8" id="KW-0133">Cell shape</keyword>
<dbReference type="AlphaFoldDB" id="A0AAU7NVA4"/>
<reference evidence="10 11" key="1">
    <citation type="journal article" date="2024" name="Microbiology">
        <title>Methylomarinum rosea sp. nov., a novel halophilic methanotrophic bacterium from the hypersaline Lake Elton.</title>
        <authorList>
            <person name="Suleimanov R.Z."/>
            <person name="Oshkin I.Y."/>
            <person name="Danilova O.V."/>
            <person name="Suzina N.E."/>
            <person name="Dedysh S.N."/>
        </authorList>
    </citation>
    <scope>NUCLEOTIDE SEQUENCE [LARGE SCALE GENOMIC DNA]</scope>
    <source>
        <strain evidence="10 11">Ch1-1</strain>
    </source>
</reference>
<comment type="similarity">
    <text evidence="2 8">Belongs to the MreD family.</text>
</comment>
<dbReference type="GO" id="GO:0005886">
    <property type="term" value="C:plasma membrane"/>
    <property type="evidence" value="ECO:0007669"/>
    <property type="project" value="UniProtKB-SubCell"/>
</dbReference>
<comment type="function">
    <text evidence="8">Involved in formation of the rod shape of the cell. May also contribute to regulation of formation of penicillin-binding proteins.</text>
</comment>
<evidence type="ECO:0000256" key="7">
    <source>
        <dbReference type="ARBA" id="ARBA00023136"/>
    </source>
</evidence>
<protein>
    <recommendedName>
        <fullName evidence="8">Rod shape-determining protein MreD</fullName>
    </recommendedName>
</protein>
<organism evidence="10 11">
    <name type="scientific">Methylomarinum roseum</name>
    <dbReference type="NCBI Taxonomy" id="3067653"/>
    <lineage>
        <taxon>Bacteria</taxon>
        <taxon>Pseudomonadati</taxon>
        <taxon>Pseudomonadota</taxon>
        <taxon>Gammaproteobacteria</taxon>
        <taxon>Methylococcales</taxon>
        <taxon>Methylococcaceae</taxon>
        <taxon>Methylomarinum</taxon>
    </lineage>
</organism>
<name>A0AAU7NVA4_9GAMM</name>
<dbReference type="InterPro" id="IPR007227">
    <property type="entry name" value="Cell_shape_determining_MreD"/>
</dbReference>
<dbReference type="NCBIfam" id="TIGR03426">
    <property type="entry name" value="shape_MreD"/>
    <property type="match status" value="1"/>
</dbReference>
<keyword evidence="8" id="KW-0997">Cell inner membrane</keyword>
<dbReference type="RefSeq" id="WP_305906345.1">
    <property type="nucleotide sequence ID" value="NZ_CP157743.1"/>
</dbReference>
<keyword evidence="6 9" id="KW-1133">Transmembrane helix</keyword>
<dbReference type="InterPro" id="IPR026034">
    <property type="entry name" value="MreD_proteobac"/>
</dbReference>
<keyword evidence="3 8" id="KW-1003">Cell membrane</keyword>
<evidence type="ECO:0000313" key="10">
    <source>
        <dbReference type="EMBL" id="XBS20888.1"/>
    </source>
</evidence>
<dbReference type="PANTHER" id="PTHR37484">
    <property type="entry name" value="ROD SHAPE-DETERMINING PROTEIN MRED"/>
    <property type="match status" value="1"/>
</dbReference>
<evidence type="ECO:0000256" key="2">
    <source>
        <dbReference type="ARBA" id="ARBA00007776"/>
    </source>
</evidence>
<feature type="transmembrane region" description="Helical" evidence="9">
    <location>
        <begin position="6"/>
        <end position="26"/>
    </location>
</feature>
<evidence type="ECO:0000313" key="11">
    <source>
        <dbReference type="Proteomes" id="UP001225378"/>
    </source>
</evidence>
<feature type="transmembrane region" description="Helical" evidence="9">
    <location>
        <begin position="73"/>
        <end position="92"/>
    </location>
</feature>
<dbReference type="KEGG" id="mech:Q9L42_001815"/>
<comment type="subcellular location">
    <subcellularLocation>
        <location evidence="8">Cell inner membrane</location>
    </subcellularLocation>
    <subcellularLocation>
        <location evidence="1">Cell membrane</location>
        <topology evidence="1">Multi-pass membrane protein</topology>
    </subcellularLocation>
</comment>
<feature type="transmembrane region" description="Helical" evidence="9">
    <location>
        <begin position="133"/>
        <end position="152"/>
    </location>
</feature>
<accession>A0AAU7NVA4</accession>
<evidence type="ECO:0000256" key="5">
    <source>
        <dbReference type="ARBA" id="ARBA00022960"/>
    </source>
</evidence>
<evidence type="ECO:0000256" key="1">
    <source>
        <dbReference type="ARBA" id="ARBA00004651"/>
    </source>
</evidence>
<dbReference type="PANTHER" id="PTHR37484:SF1">
    <property type="entry name" value="ROD SHAPE-DETERMINING PROTEIN MRED"/>
    <property type="match status" value="1"/>
</dbReference>
<dbReference type="EMBL" id="CP157743">
    <property type="protein sequence ID" value="XBS20888.1"/>
    <property type="molecule type" value="Genomic_DNA"/>
</dbReference>
<evidence type="ECO:0000256" key="9">
    <source>
        <dbReference type="SAM" id="Phobius"/>
    </source>
</evidence>
<keyword evidence="4 9" id="KW-0812">Transmembrane</keyword>
<sequence>MPQNSHSGMLIYALSIVTAMMLRIMPFPPTLENFNPDWVLLVLIYWSLAIPERFGVFNAWSVGLLVDVLTGRLLGQFALIYSLVCYFAVKLHKRIRHYPIPQQSLFVFFCLLLGQLIIFWIESMQGTNQLTSAFWFPVISGTLLWPAVYYVLRLIRALLHIA</sequence>
<dbReference type="Pfam" id="PF04093">
    <property type="entry name" value="MreD"/>
    <property type="match status" value="1"/>
</dbReference>
<evidence type="ECO:0000256" key="8">
    <source>
        <dbReference type="PIRNR" id="PIRNR018472"/>
    </source>
</evidence>
<evidence type="ECO:0000256" key="4">
    <source>
        <dbReference type="ARBA" id="ARBA00022692"/>
    </source>
</evidence>
<gene>
    <name evidence="10" type="primary">mreD</name>
    <name evidence="10" type="ORF">Q9L42_001815</name>
</gene>
<keyword evidence="11" id="KW-1185">Reference proteome</keyword>
<keyword evidence="7 8" id="KW-0472">Membrane</keyword>
<feature type="transmembrane region" description="Helical" evidence="9">
    <location>
        <begin position="104"/>
        <end position="121"/>
    </location>
</feature>
<evidence type="ECO:0000256" key="3">
    <source>
        <dbReference type="ARBA" id="ARBA00022475"/>
    </source>
</evidence>
<proteinExistence type="inferred from homology"/>
<dbReference type="Proteomes" id="UP001225378">
    <property type="component" value="Chromosome"/>
</dbReference>
<dbReference type="PIRSF" id="PIRSF018472">
    <property type="entry name" value="MreD_proteobac"/>
    <property type="match status" value="1"/>
</dbReference>
<evidence type="ECO:0000256" key="6">
    <source>
        <dbReference type="ARBA" id="ARBA00022989"/>
    </source>
</evidence>